<dbReference type="AlphaFoldDB" id="A0A2I1M1K4"/>
<keyword evidence="2" id="KW-0812">Transmembrane</keyword>
<reference evidence="3 4" key="1">
    <citation type="submission" date="2017-12" db="EMBL/GenBank/DDBJ databases">
        <title>Phylogenetic diversity of female urinary microbiome.</title>
        <authorList>
            <person name="Thomas-White K."/>
            <person name="Wolfe A.J."/>
        </authorList>
    </citation>
    <scope>NUCLEOTIDE SEQUENCE [LARGE SCALE GENOMIC DNA]</scope>
    <source>
        <strain evidence="3 4">UMB0064</strain>
    </source>
</reference>
<comment type="caution">
    <text evidence="3">The sequence shown here is derived from an EMBL/GenBank/DDBJ whole genome shotgun (WGS) entry which is preliminary data.</text>
</comment>
<gene>
    <name evidence="3" type="ORF">CYJ32_07545</name>
</gene>
<evidence type="ECO:0000256" key="1">
    <source>
        <dbReference type="SAM" id="MobiDB-lite"/>
    </source>
</evidence>
<name>A0A2I1M1K4_9BIFI</name>
<sequence length="91" mass="9493">MKNHFTREFMYDTIERAIKTAAQAAIGVLGTGAVGLLTVDWVNVLSVTAMAALISVLTSIASVGASDTLTPASVVPTSTREGKHVADDQCE</sequence>
<feature type="region of interest" description="Disordered" evidence="1">
    <location>
        <begin position="71"/>
        <end position="91"/>
    </location>
</feature>
<feature type="transmembrane region" description="Helical" evidence="2">
    <location>
        <begin position="45"/>
        <end position="65"/>
    </location>
</feature>
<proteinExistence type="predicted"/>
<dbReference type="RefSeq" id="WP_101541606.1">
    <property type="nucleotide sequence ID" value="NZ_PKGU01000007.1"/>
</dbReference>
<evidence type="ECO:0000313" key="4">
    <source>
        <dbReference type="Proteomes" id="UP000242263"/>
    </source>
</evidence>
<evidence type="ECO:0000313" key="3">
    <source>
        <dbReference type="EMBL" id="PKZ13984.1"/>
    </source>
</evidence>
<feature type="transmembrane region" description="Helical" evidence="2">
    <location>
        <begin position="21"/>
        <end position="39"/>
    </location>
</feature>
<dbReference type="Pfam" id="PF16945">
    <property type="entry name" value="Phage_r1t_holin"/>
    <property type="match status" value="1"/>
</dbReference>
<keyword evidence="2" id="KW-1133">Transmembrane helix</keyword>
<organism evidence="3 4">
    <name type="scientific">Alloscardovia omnicolens</name>
    <dbReference type="NCBI Taxonomy" id="419015"/>
    <lineage>
        <taxon>Bacteria</taxon>
        <taxon>Bacillati</taxon>
        <taxon>Actinomycetota</taxon>
        <taxon>Actinomycetes</taxon>
        <taxon>Bifidobacteriales</taxon>
        <taxon>Bifidobacteriaceae</taxon>
        <taxon>Alloscardovia</taxon>
    </lineage>
</organism>
<dbReference type="InterPro" id="IPR020109">
    <property type="entry name" value="Holin_r1t"/>
</dbReference>
<dbReference type="EMBL" id="PKGU01000007">
    <property type="protein sequence ID" value="PKZ13984.1"/>
    <property type="molecule type" value="Genomic_DNA"/>
</dbReference>
<evidence type="ECO:0000256" key="2">
    <source>
        <dbReference type="SAM" id="Phobius"/>
    </source>
</evidence>
<keyword evidence="2" id="KW-0472">Membrane</keyword>
<accession>A0A2I1M1K4</accession>
<dbReference type="Proteomes" id="UP000242263">
    <property type="component" value="Unassembled WGS sequence"/>
</dbReference>
<protein>
    <submittedName>
        <fullName evidence="3">Holin</fullName>
    </submittedName>
</protein>
<feature type="compositionally biased region" description="Basic and acidic residues" evidence="1">
    <location>
        <begin position="80"/>
        <end position="91"/>
    </location>
</feature>